<reference evidence="1 2" key="1">
    <citation type="submission" date="2014-03" db="EMBL/GenBank/DDBJ databases">
        <title>Draft genome of the hookworm Oesophagostomum dentatum.</title>
        <authorList>
            <person name="Mitreva M."/>
        </authorList>
    </citation>
    <scope>NUCLEOTIDE SEQUENCE [LARGE SCALE GENOMIC DNA]</scope>
    <source>
        <strain evidence="1 2">OD-Hann</strain>
    </source>
</reference>
<keyword evidence="2" id="KW-1185">Reference proteome</keyword>
<proteinExistence type="predicted"/>
<name>A0A0B1TGG2_OESDE</name>
<dbReference type="AlphaFoldDB" id="A0A0B1TGG2"/>
<sequence>MQEAIIDLFHHSTSTLGIHTVNFRLLIIKTPFRTTCHVELAQYRAAEEKCHSRPSSSTILWPTGTTG</sequence>
<organism evidence="1 2">
    <name type="scientific">Oesophagostomum dentatum</name>
    <name type="common">Nodular worm</name>
    <dbReference type="NCBI Taxonomy" id="61180"/>
    <lineage>
        <taxon>Eukaryota</taxon>
        <taxon>Metazoa</taxon>
        <taxon>Ecdysozoa</taxon>
        <taxon>Nematoda</taxon>
        <taxon>Chromadorea</taxon>
        <taxon>Rhabditida</taxon>
        <taxon>Rhabditina</taxon>
        <taxon>Rhabditomorpha</taxon>
        <taxon>Strongyloidea</taxon>
        <taxon>Strongylidae</taxon>
        <taxon>Oesophagostomum</taxon>
    </lineage>
</organism>
<gene>
    <name evidence="1" type="ORF">OESDEN_04907</name>
</gene>
<protein>
    <submittedName>
        <fullName evidence="1">Uncharacterized protein</fullName>
    </submittedName>
</protein>
<dbReference type="EMBL" id="KN550063">
    <property type="protein sequence ID" value="KHJ95151.1"/>
    <property type="molecule type" value="Genomic_DNA"/>
</dbReference>
<accession>A0A0B1TGG2</accession>
<evidence type="ECO:0000313" key="1">
    <source>
        <dbReference type="EMBL" id="KHJ95151.1"/>
    </source>
</evidence>
<evidence type="ECO:0000313" key="2">
    <source>
        <dbReference type="Proteomes" id="UP000053660"/>
    </source>
</evidence>
<dbReference type="Proteomes" id="UP000053660">
    <property type="component" value="Unassembled WGS sequence"/>
</dbReference>